<dbReference type="InterPro" id="IPR036396">
    <property type="entry name" value="Cyt_P450_sf"/>
</dbReference>
<feature type="binding site" description="axial binding residue" evidence="6">
    <location>
        <position position="442"/>
    </location>
    <ligand>
        <name>heme</name>
        <dbReference type="ChEBI" id="CHEBI:30413"/>
    </ligand>
    <ligandPart>
        <name>Fe</name>
        <dbReference type="ChEBI" id="CHEBI:18248"/>
    </ligandPart>
</feature>
<dbReference type="Pfam" id="PF00067">
    <property type="entry name" value="p450"/>
    <property type="match status" value="1"/>
</dbReference>
<dbReference type="GO" id="GO:0004497">
    <property type="term" value="F:monooxygenase activity"/>
    <property type="evidence" value="ECO:0007669"/>
    <property type="project" value="UniProtKB-KW"/>
</dbReference>
<evidence type="ECO:0000256" key="2">
    <source>
        <dbReference type="ARBA" id="ARBA00010617"/>
    </source>
</evidence>
<evidence type="ECO:0000313" key="8">
    <source>
        <dbReference type="EMBL" id="KAF9732404.1"/>
    </source>
</evidence>
<keyword evidence="5 6" id="KW-0408">Iron</keyword>
<dbReference type="OrthoDB" id="1470350at2759"/>
<keyword evidence="9" id="KW-1185">Reference proteome</keyword>
<dbReference type="Gene3D" id="1.10.630.10">
    <property type="entry name" value="Cytochrome P450"/>
    <property type="match status" value="1"/>
</dbReference>
<dbReference type="PROSITE" id="PS00086">
    <property type="entry name" value="CYTOCHROME_P450"/>
    <property type="match status" value="1"/>
</dbReference>
<protein>
    <submittedName>
        <fullName evidence="8">Trichothecene c-15 hydroxylase</fullName>
    </submittedName>
</protein>
<evidence type="ECO:0000256" key="4">
    <source>
        <dbReference type="ARBA" id="ARBA00022723"/>
    </source>
</evidence>
<keyword evidence="4 6" id="KW-0479">Metal-binding</keyword>
<dbReference type="CDD" id="cd11058">
    <property type="entry name" value="CYP60B-like"/>
    <property type="match status" value="1"/>
</dbReference>
<name>A0A9P6GBK4_9PLEO</name>
<dbReference type="PANTHER" id="PTHR24305">
    <property type="entry name" value="CYTOCHROME P450"/>
    <property type="match status" value="1"/>
</dbReference>
<evidence type="ECO:0000256" key="6">
    <source>
        <dbReference type="PIRSR" id="PIRSR602403-1"/>
    </source>
</evidence>
<dbReference type="GO" id="GO:0016705">
    <property type="term" value="F:oxidoreductase activity, acting on paired donors, with incorporation or reduction of molecular oxygen"/>
    <property type="evidence" value="ECO:0007669"/>
    <property type="project" value="InterPro"/>
</dbReference>
<gene>
    <name evidence="8" type="ORF">PMIN01_09262</name>
</gene>
<dbReference type="InterPro" id="IPR050121">
    <property type="entry name" value="Cytochrome_P450_monoxygenase"/>
</dbReference>
<accession>A0A9P6GBK4</accession>
<keyword evidence="7" id="KW-0503">Monooxygenase</keyword>
<dbReference type="PRINTS" id="PR00385">
    <property type="entry name" value="P450"/>
</dbReference>
<dbReference type="SUPFAM" id="SSF48264">
    <property type="entry name" value="Cytochrome P450"/>
    <property type="match status" value="1"/>
</dbReference>
<dbReference type="EMBL" id="WJXW01000010">
    <property type="protein sequence ID" value="KAF9732404.1"/>
    <property type="molecule type" value="Genomic_DNA"/>
</dbReference>
<evidence type="ECO:0000256" key="1">
    <source>
        <dbReference type="ARBA" id="ARBA00001971"/>
    </source>
</evidence>
<keyword evidence="7" id="KW-0560">Oxidoreductase</keyword>
<comment type="cofactor">
    <cofactor evidence="1 6">
        <name>heme</name>
        <dbReference type="ChEBI" id="CHEBI:30413"/>
    </cofactor>
</comment>
<dbReference type="GO" id="GO:0020037">
    <property type="term" value="F:heme binding"/>
    <property type="evidence" value="ECO:0007669"/>
    <property type="project" value="InterPro"/>
</dbReference>
<dbReference type="InterPro" id="IPR002403">
    <property type="entry name" value="Cyt_P450_E_grp-IV"/>
</dbReference>
<dbReference type="InterPro" id="IPR001128">
    <property type="entry name" value="Cyt_P450"/>
</dbReference>
<keyword evidence="3 6" id="KW-0349">Heme</keyword>
<dbReference type="PRINTS" id="PR00465">
    <property type="entry name" value="EP450IV"/>
</dbReference>
<evidence type="ECO:0000256" key="3">
    <source>
        <dbReference type="ARBA" id="ARBA00022617"/>
    </source>
</evidence>
<dbReference type="AlphaFoldDB" id="A0A9P6GBK4"/>
<comment type="similarity">
    <text evidence="2 7">Belongs to the cytochrome P450 family.</text>
</comment>
<reference evidence="8" key="1">
    <citation type="journal article" date="2020" name="Mol. Plant Microbe Interact.">
        <title>Genome Sequence of the Biocontrol Agent Coniothyrium minitans strain Conio (IMI 134523).</title>
        <authorList>
            <person name="Patel D."/>
            <person name="Shittu T.A."/>
            <person name="Baroncelli R."/>
            <person name="Muthumeenakshi S."/>
            <person name="Osborne T.H."/>
            <person name="Janganan T.K."/>
            <person name="Sreenivasaprasad S."/>
        </authorList>
    </citation>
    <scope>NUCLEOTIDE SEQUENCE</scope>
    <source>
        <strain evidence="8">Conio</strain>
    </source>
</reference>
<dbReference type="PANTHER" id="PTHR24305:SF210">
    <property type="entry name" value="CYTOCHROME P450 MONOOXYGENASE ASQL-RELATED"/>
    <property type="match status" value="1"/>
</dbReference>
<organism evidence="8 9">
    <name type="scientific">Paraphaeosphaeria minitans</name>
    <dbReference type="NCBI Taxonomy" id="565426"/>
    <lineage>
        <taxon>Eukaryota</taxon>
        <taxon>Fungi</taxon>
        <taxon>Dikarya</taxon>
        <taxon>Ascomycota</taxon>
        <taxon>Pezizomycotina</taxon>
        <taxon>Dothideomycetes</taxon>
        <taxon>Pleosporomycetidae</taxon>
        <taxon>Pleosporales</taxon>
        <taxon>Massarineae</taxon>
        <taxon>Didymosphaeriaceae</taxon>
        <taxon>Paraphaeosphaeria</taxon>
    </lineage>
</organism>
<evidence type="ECO:0000313" key="9">
    <source>
        <dbReference type="Proteomes" id="UP000756921"/>
    </source>
</evidence>
<sequence>MGSMGMLVGAVVLLAILHRAYLAVYRLYLSPLSTIPGPKLWAISSIPYHATTIRGNMHLRLLDFTKKYGPTVRVSPDHVAFTSPQAFKDIYAGTTKTAFPVNPIYYNAPINAVHSLVTAPADNHARQRRHFAPGFSKESLHAQEAVIKRYVDHLMQRLSTEAQTGPVAISDWFNSFTFDLTSELLFSESFECLSSGRLHPWITLLFGSIKGMVYVSAVKCFPALDWALMKMMPQRLIDMQRDHFDLSAAKADRRIELGSRKADLLSPVLKNGVGEVHGLHVEEKRLSREELHSNAYIFIVAGSETTGTALAGITYYLCKNPTTLTTLLSEVRSSFKSADDITIDTATKLPYLDAVIREGLRIYPPFAAGNHRVAPKGGDYVDGHFVPEGTHLYGYHYALYHSPAYFALPSEFRPERWLGTDARFAEDQLDAVRPFGLGPRMCIGQILAWAELRLVLCNMLYRFDVKLRPECEKWIEQDLFYLWQKSSLVVELHSRE</sequence>
<proteinExistence type="inferred from homology"/>
<comment type="caution">
    <text evidence="8">The sequence shown here is derived from an EMBL/GenBank/DDBJ whole genome shotgun (WGS) entry which is preliminary data.</text>
</comment>
<evidence type="ECO:0000256" key="5">
    <source>
        <dbReference type="ARBA" id="ARBA00023004"/>
    </source>
</evidence>
<dbReference type="InterPro" id="IPR017972">
    <property type="entry name" value="Cyt_P450_CS"/>
</dbReference>
<dbReference type="GO" id="GO:0005506">
    <property type="term" value="F:iron ion binding"/>
    <property type="evidence" value="ECO:0007669"/>
    <property type="project" value="InterPro"/>
</dbReference>
<evidence type="ECO:0000256" key="7">
    <source>
        <dbReference type="RuleBase" id="RU000461"/>
    </source>
</evidence>
<dbReference type="Proteomes" id="UP000756921">
    <property type="component" value="Unassembled WGS sequence"/>
</dbReference>